<evidence type="ECO:0008006" key="4">
    <source>
        <dbReference type="Google" id="ProtNLM"/>
    </source>
</evidence>
<sequence>MAIMPSMRHRSRAAIALPVLALSAALALSGCSSGGVQRELPGAAQSSSSTGADGTDFSVTSRNVDLKIIKAAVHLGASGGAQLEMGVTNAGPVTEHLAVVAVEGKRATLQGAPATNPLSVAGVLIASGSTASFGAANGPRVVLTNGAALKVGGTVPVMLQFGVAGMVRIDVPVLAD</sequence>
<dbReference type="eggNOG" id="ENOG5031KD1">
    <property type="taxonomic scope" value="Bacteria"/>
</dbReference>
<gene>
    <name evidence="2" type="ORF">SAMN05414137_108286</name>
</gene>
<evidence type="ECO:0000313" key="2">
    <source>
        <dbReference type="EMBL" id="SEL42897.1"/>
    </source>
</evidence>
<protein>
    <recommendedName>
        <fullName evidence="4">Copper(I)-binding protein</fullName>
    </recommendedName>
</protein>
<evidence type="ECO:0000313" key="3">
    <source>
        <dbReference type="Proteomes" id="UP000183015"/>
    </source>
</evidence>
<dbReference type="Proteomes" id="UP000183015">
    <property type="component" value="Unassembled WGS sequence"/>
</dbReference>
<organism evidence="2 3">
    <name type="scientific">Streptacidiphilus jiangxiensis</name>
    <dbReference type="NCBI Taxonomy" id="235985"/>
    <lineage>
        <taxon>Bacteria</taxon>
        <taxon>Bacillati</taxon>
        <taxon>Actinomycetota</taxon>
        <taxon>Actinomycetes</taxon>
        <taxon>Kitasatosporales</taxon>
        <taxon>Streptomycetaceae</taxon>
        <taxon>Streptacidiphilus</taxon>
    </lineage>
</organism>
<keyword evidence="1" id="KW-0732">Signal</keyword>
<name>A0A1H7Q6I0_STRJI</name>
<feature type="signal peptide" evidence="1">
    <location>
        <begin position="1"/>
        <end position="27"/>
    </location>
</feature>
<evidence type="ECO:0000256" key="1">
    <source>
        <dbReference type="SAM" id="SignalP"/>
    </source>
</evidence>
<dbReference type="EMBL" id="FOAZ01000008">
    <property type="protein sequence ID" value="SEL42897.1"/>
    <property type="molecule type" value="Genomic_DNA"/>
</dbReference>
<feature type="chain" id="PRO_5010176404" description="Copper(I)-binding protein" evidence="1">
    <location>
        <begin position="28"/>
        <end position="176"/>
    </location>
</feature>
<dbReference type="AlphaFoldDB" id="A0A1H7Q6I0"/>
<keyword evidence="3" id="KW-1185">Reference proteome</keyword>
<proteinExistence type="predicted"/>
<reference evidence="3" key="1">
    <citation type="submission" date="2016-10" db="EMBL/GenBank/DDBJ databases">
        <authorList>
            <person name="Varghese N."/>
        </authorList>
    </citation>
    <scope>NUCLEOTIDE SEQUENCE [LARGE SCALE GENOMIC DNA]</scope>
    <source>
        <strain evidence="3">DSM 45096 / BCRC 16803 / CGMCC 4.1857 / CIP 109030 / JCM 12277 / KCTC 19219 / NBRC 100920 / 33214</strain>
    </source>
</reference>
<accession>A0A1H7Q6I0</accession>